<dbReference type="AlphaFoldDB" id="A0A916WKT1"/>
<keyword evidence="4" id="KW-0804">Transcription</keyword>
<feature type="domain" description="HTH lysR-type" evidence="5">
    <location>
        <begin position="16"/>
        <end position="73"/>
    </location>
</feature>
<reference evidence="6" key="1">
    <citation type="journal article" date="2014" name="Int. J. Syst. Evol. Microbiol.">
        <title>Complete genome sequence of Corynebacterium casei LMG S-19264T (=DSM 44701T), isolated from a smear-ripened cheese.</title>
        <authorList>
            <consortium name="US DOE Joint Genome Institute (JGI-PGF)"/>
            <person name="Walter F."/>
            <person name="Albersmeier A."/>
            <person name="Kalinowski J."/>
            <person name="Ruckert C."/>
        </authorList>
    </citation>
    <scope>NUCLEOTIDE SEQUENCE</scope>
    <source>
        <strain evidence="6">CGMCC 1.15322</strain>
    </source>
</reference>
<dbReference type="SUPFAM" id="SSF46785">
    <property type="entry name" value="Winged helix' DNA-binding domain"/>
    <property type="match status" value="1"/>
</dbReference>
<dbReference type="Gene3D" id="3.40.190.10">
    <property type="entry name" value="Periplasmic binding protein-like II"/>
    <property type="match status" value="2"/>
</dbReference>
<dbReference type="Proteomes" id="UP000620596">
    <property type="component" value="Unassembled WGS sequence"/>
</dbReference>
<accession>A0A916WKT1</accession>
<evidence type="ECO:0000256" key="2">
    <source>
        <dbReference type="ARBA" id="ARBA00023015"/>
    </source>
</evidence>
<keyword evidence="7" id="KW-1185">Reference proteome</keyword>
<dbReference type="InterPro" id="IPR036388">
    <property type="entry name" value="WH-like_DNA-bd_sf"/>
</dbReference>
<dbReference type="Pfam" id="PF03466">
    <property type="entry name" value="LysR_substrate"/>
    <property type="match status" value="1"/>
</dbReference>
<reference evidence="6" key="2">
    <citation type="submission" date="2020-09" db="EMBL/GenBank/DDBJ databases">
        <authorList>
            <person name="Sun Q."/>
            <person name="Zhou Y."/>
        </authorList>
    </citation>
    <scope>NUCLEOTIDE SEQUENCE</scope>
    <source>
        <strain evidence="6">CGMCC 1.15322</strain>
    </source>
</reference>
<dbReference type="InterPro" id="IPR050950">
    <property type="entry name" value="HTH-type_LysR_regulators"/>
</dbReference>
<evidence type="ECO:0000256" key="3">
    <source>
        <dbReference type="ARBA" id="ARBA00023125"/>
    </source>
</evidence>
<dbReference type="PROSITE" id="PS50931">
    <property type="entry name" value="HTH_LYSR"/>
    <property type="match status" value="1"/>
</dbReference>
<dbReference type="PANTHER" id="PTHR30419:SF8">
    <property type="entry name" value="NITROGEN ASSIMILATION TRANSCRIPTIONAL ACTIVATOR-RELATED"/>
    <property type="match status" value="1"/>
</dbReference>
<keyword evidence="3" id="KW-0238">DNA-binding</keyword>
<evidence type="ECO:0000256" key="1">
    <source>
        <dbReference type="ARBA" id="ARBA00009437"/>
    </source>
</evidence>
<dbReference type="GO" id="GO:0003700">
    <property type="term" value="F:DNA-binding transcription factor activity"/>
    <property type="evidence" value="ECO:0007669"/>
    <property type="project" value="InterPro"/>
</dbReference>
<evidence type="ECO:0000313" key="7">
    <source>
        <dbReference type="Proteomes" id="UP000620596"/>
    </source>
</evidence>
<dbReference type="InterPro" id="IPR036390">
    <property type="entry name" value="WH_DNA-bd_sf"/>
</dbReference>
<evidence type="ECO:0000256" key="4">
    <source>
        <dbReference type="ARBA" id="ARBA00023163"/>
    </source>
</evidence>
<dbReference type="Pfam" id="PF00126">
    <property type="entry name" value="HTH_1"/>
    <property type="match status" value="1"/>
</dbReference>
<gene>
    <name evidence="6" type="ORF">GCM10011496_30210</name>
</gene>
<comment type="similarity">
    <text evidence="1">Belongs to the LysR transcriptional regulatory family.</text>
</comment>
<dbReference type="PRINTS" id="PR00039">
    <property type="entry name" value="HTHLYSR"/>
</dbReference>
<comment type="caution">
    <text evidence="6">The sequence shown here is derived from an EMBL/GenBank/DDBJ whole genome shotgun (WGS) entry which is preliminary data.</text>
</comment>
<keyword evidence="2" id="KW-0805">Transcription regulation</keyword>
<dbReference type="CDD" id="cd05466">
    <property type="entry name" value="PBP2_LTTR_substrate"/>
    <property type="match status" value="1"/>
</dbReference>
<proteinExistence type="inferred from homology"/>
<dbReference type="EMBL" id="BMIG01000012">
    <property type="protein sequence ID" value="GGB07254.1"/>
    <property type="molecule type" value="Genomic_DNA"/>
</dbReference>
<evidence type="ECO:0000313" key="6">
    <source>
        <dbReference type="EMBL" id="GGB07254.1"/>
    </source>
</evidence>
<protein>
    <recommendedName>
        <fullName evidence="5">HTH lysR-type domain-containing protein</fullName>
    </recommendedName>
</protein>
<organism evidence="6 7">
    <name type="scientific">Polaromonas eurypsychrophila</name>
    <dbReference type="NCBI Taxonomy" id="1614635"/>
    <lineage>
        <taxon>Bacteria</taxon>
        <taxon>Pseudomonadati</taxon>
        <taxon>Pseudomonadota</taxon>
        <taxon>Betaproteobacteria</taxon>
        <taxon>Burkholderiales</taxon>
        <taxon>Comamonadaceae</taxon>
        <taxon>Polaromonas</taxon>
    </lineage>
</organism>
<evidence type="ECO:0000259" key="5">
    <source>
        <dbReference type="PROSITE" id="PS50931"/>
    </source>
</evidence>
<name>A0A916WKT1_9BURK</name>
<sequence>MGYTSPTPQDHLLARLRFRHLQLIAEIERTGSLSAATSALNVTQPALSKALKEIEGILGFAVFSRGARGLHMTVQGSVVTRGAKLLLEELRHVHAEALAAGPEGRVSAILRLGAPAYLTSTVVPKIISRLVAGKSLMAVDLHEANVPRLFAAFLEGTLDALITVYNPDVMSETVGHGVQFEKIGEEEYVVIAPAKHPLVRMRAITWETLASQSWVLTRKPSLSRLFIEDSFLRHGLMCPPPVCETDSPRTSAQIVAQGVGLSSVPGITAKEAVNSGAARLVRVQTPQPRATLGLVYRTAAARHPRIKLLREAVSQVSGLGLPIAW</sequence>
<dbReference type="InterPro" id="IPR005119">
    <property type="entry name" value="LysR_subst-bd"/>
</dbReference>
<dbReference type="RefSeq" id="WP_188709343.1">
    <property type="nucleotide sequence ID" value="NZ_BMIG01000012.1"/>
</dbReference>
<dbReference type="GO" id="GO:0003677">
    <property type="term" value="F:DNA binding"/>
    <property type="evidence" value="ECO:0007669"/>
    <property type="project" value="UniProtKB-KW"/>
</dbReference>
<dbReference type="Gene3D" id="1.10.10.10">
    <property type="entry name" value="Winged helix-like DNA-binding domain superfamily/Winged helix DNA-binding domain"/>
    <property type="match status" value="1"/>
</dbReference>
<dbReference type="GO" id="GO:0005829">
    <property type="term" value="C:cytosol"/>
    <property type="evidence" value="ECO:0007669"/>
    <property type="project" value="TreeGrafter"/>
</dbReference>
<dbReference type="PANTHER" id="PTHR30419">
    <property type="entry name" value="HTH-TYPE TRANSCRIPTIONAL REGULATOR YBHD"/>
    <property type="match status" value="1"/>
</dbReference>
<dbReference type="SUPFAM" id="SSF53850">
    <property type="entry name" value="Periplasmic binding protein-like II"/>
    <property type="match status" value="1"/>
</dbReference>
<dbReference type="InterPro" id="IPR000847">
    <property type="entry name" value="LysR_HTH_N"/>
</dbReference>